<feature type="transmembrane region" description="Helical" evidence="1">
    <location>
        <begin position="182"/>
        <end position="204"/>
    </location>
</feature>
<feature type="transmembrane region" description="Helical" evidence="1">
    <location>
        <begin position="7"/>
        <end position="26"/>
    </location>
</feature>
<evidence type="ECO:0000313" key="2">
    <source>
        <dbReference type="EMBL" id="GAA1403202.1"/>
    </source>
</evidence>
<comment type="caution">
    <text evidence="2">The sequence shown here is derived from an EMBL/GenBank/DDBJ whole genome shotgun (WGS) entry which is preliminary data.</text>
</comment>
<name>A0ABN1YBJ7_9PSEU</name>
<dbReference type="EMBL" id="BAAAJK010000060">
    <property type="protein sequence ID" value="GAA1403202.1"/>
    <property type="molecule type" value="Genomic_DNA"/>
</dbReference>
<evidence type="ECO:0008006" key="4">
    <source>
        <dbReference type="Google" id="ProtNLM"/>
    </source>
</evidence>
<feature type="transmembrane region" description="Helical" evidence="1">
    <location>
        <begin position="107"/>
        <end position="125"/>
    </location>
</feature>
<keyword evidence="1" id="KW-1133">Transmembrane helix</keyword>
<dbReference type="Pfam" id="PF07077">
    <property type="entry name" value="DUF1345"/>
    <property type="match status" value="1"/>
</dbReference>
<evidence type="ECO:0000313" key="3">
    <source>
        <dbReference type="Proteomes" id="UP001501414"/>
    </source>
</evidence>
<organism evidence="2 3">
    <name type="scientific">Pseudonocardia kongjuensis</name>
    <dbReference type="NCBI Taxonomy" id="102227"/>
    <lineage>
        <taxon>Bacteria</taxon>
        <taxon>Bacillati</taxon>
        <taxon>Actinomycetota</taxon>
        <taxon>Actinomycetes</taxon>
        <taxon>Pseudonocardiales</taxon>
        <taxon>Pseudonocardiaceae</taxon>
        <taxon>Pseudonocardia</taxon>
    </lineage>
</organism>
<reference evidence="2 3" key="1">
    <citation type="journal article" date="2019" name="Int. J. Syst. Evol. Microbiol.">
        <title>The Global Catalogue of Microorganisms (GCM) 10K type strain sequencing project: providing services to taxonomists for standard genome sequencing and annotation.</title>
        <authorList>
            <consortium name="The Broad Institute Genomics Platform"/>
            <consortium name="The Broad Institute Genome Sequencing Center for Infectious Disease"/>
            <person name="Wu L."/>
            <person name="Ma J."/>
        </authorList>
    </citation>
    <scope>NUCLEOTIDE SEQUENCE [LARGE SCALE GENOMIC DNA]</scope>
    <source>
        <strain evidence="2 3">JCM 11896</strain>
    </source>
</reference>
<sequence length="207" mass="22398">MSARLSLITSRVIEFALVLLGVAVFIDENLAILLLWDLLAVLYLTIRVRRLVRSARDRGGTDGGWLRSALGGRSGFLLTTITSLAGITAGLMIVIGDPDPDLELAGQLAAVPAVLLAWAILHFGYAERYARDYYAALPERILVFPGTDRPTLVDFAYFSFGVGTSFNVSDVQTNGSAVRFRLLAHSVLAFLYNAAILAIAIGVINDR</sequence>
<feature type="transmembrane region" description="Helical" evidence="1">
    <location>
        <begin position="32"/>
        <end position="48"/>
    </location>
</feature>
<feature type="transmembrane region" description="Helical" evidence="1">
    <location>
        <begin position="75"/>
        <end position="95"/>
    </location>
</feature>
<dbReference type="InterPro" id="IPR009781">
    <property type="entry name" value="DUF1345"/>
</dbReference>
<gene>
    <name evidence="2" type="ORF">GCM10009613_64040</name>
</gene>
<keyword evidence="3" id="KW-1185">Reference proteome</keyword>
<keyword evidence="1" id="KW-0472">Membrane</keyword>
<proteinExistence type="predicted"/>
<keyword evidence="1" id="KW-0812">Transmembrane</keyword>
<dbReference type="Proteomes" id="UP001501414">
    <property type="component" value="Unassembled WGS sequence"/>
</dbReference>
<evidence type="ECO:0000256" key="1">
    <source>
        <dbReference type="SAM" id="Phobius"/>
    </source>
</evidence>
<dbReference type="RefSeq" id="WP_344030213.1">
    <property type="nucleotide sequence ID" value="NZ_BAAAJK010000060.1"/>
</dbReference>
<protein>
    <recommendedName>
        <fullName evidence="4">DUF1345 domain-containing protein</fullName>
    </recommendedName>
</protein>
<accession>A0ABN1YBJ7</accession>